<dbReference type="PANTHER" id="PTHR12159">
    <property type="entry name" value="G/T AND G/U MISMATCH-SPECIFIC DNA GLYCOSYLASE"/>
    <property type="match status" value="1"/>
</dbReference>
<dbReference type="RefSeq" id="XP_036370699.1">
    <property type="nucleotide sequence ID" value="XM_036514806.1"/>
</dbReference>
<keyword evidence="3" id="KW-0234">DNA repair</keyword>
<dbReference type="GO" id="GO:0008263">
    <property type="term" value="F:pyrimidine-specific mismatch base pair DNA N-glycosylase activity"/>
    <property type="evidence" value="ECO:0007669"/>
    <property type="project" value="TreeGrafter"/>
</dbReference>
<accession>A0A7E6FT05</accession>
<evidence type="ECO:0000256" key="1">
    <source>
        <dbReference type="ARBA" id="ARBA00022763"/>
    </source>
</evidence>
<proteinExistence type="predicted"/>
<evidence type="ECO:0000313" key="5">
    <source>
        <dbReference type="RefSeq" id="XP_036370699.1"/>
    </source>
</evidence>
<evidence type="ECO:0000313" key="4">
    <source>
        <dbReference type="Proteomes" id="UP000515154"/>
    </source>
</evidence>
<dbReference type="GO" id="GO:0006285">
    <property type="term" value="P:base-excision repair, AP site formation"/>
    <property type="evidence" value="ECO:0007669"/>
    <property type="project" value="InterPro"/>
</dbReference>
<keyword evidence="4" id="KW-1185">Reference proteome</keyword>
<name>A0A7E6FT05_9MOLL</name>
<keyword evidence="1" id="KW-0227">DNA damage</keyword>
<dbReference type="InterPro" id="IPR015637">
    <property type="entry name" value="MUG/TDG"/>
</dbReference>
<organism evidence="4 5">
    <name type="scientific">Octopus sinensis</name>
    <name type="common">East Asian common octopus</name>
    <dbReference type="NCBI Taxonomy" id="2607531"/>
    <lineage>
        <taxon>Eukaryota</taxon>
        <taxon>Metazoa</taxon>
        <taxon>Spiralia</taxon>
        <taxon>Lophotrochozoa</taxon>
        <taxon>Mollusca</taxon>
        <taxon>Cephalopoda</taxon>
        <taxon>Coleoidea</taxon>
        <taxon>Octopodiformes</taxon>
        <taxon>Octopoda</taxon>
        <taxon>Incirrata</taxon>
        <taxon>Octopodidae</taxon>
        <taxon>Octopus</taxon>
    </lineage>
</organism>
<dbReference type="PANTHER" id="PTHR12159:SF9">
    <property type="entry name" value="G_T MISMATCH-SPECIFIC THYMINE DNA GLYCOSYLASE"/>
    <property type="match status" value="1"/>
</dbReference>
<gene>
    <name evidence="5" type="primary">LOC115226032</name>
</gene>
<dbReference type="GO" id="GO:0005634">
    <property type="term" value="C:nucleus"/>
    <property type="evidence" value="ECO:0007669"/>
    <property type="project" value="TreeGrafter"/>
</dbReference>
<keyword evidence="2" id="KW-0378">Hydrolase</keyword>
<reference evidence="5" key="1">
    <citation type="submission" date="2025-08" db="UniProtKB">
        <authorList>
            <consortium name="RefSeq"/>
        </authorList>
    </citation>
    <scope>IDENTIFICATION</scope>
</reference>
<evidence type="ECO:0000256" key="3">
    <source>
        <dbReference type="ARBA" id="ARBA00023204"/>
    </source>
</evidence>
<sequence>MRWRGALPARFSLVEILQSARRTANRSFSLLELKKKSRTRNSSLKDLSYANATCWFLRTMNIGSPYYYPYQMGPAPVPPIYGAPLQAVKLEPDSNLGKMMKGKRKIKAEPIEENIEMSKPNMKKVKQEKITDHMPVKKKRDRFHGMSEEEVMLRTLPDHLQPNLDIVIVSCCCCCCSHLVF</sequence>
<dbReference type="GO" id="GO:0004844">
    <property type="term" value="F:uracil DNA N-glycosylase activity"/>
    <property type="evidence" value="ECO:0007669"/>
    <property type="project" value="TreeGrafter"/>
</dbReference>
<dbReference type="KEGG" id="osn:115226032"/>
<evidence type="ECO:0000256" key="2">
    <source>
        <dbReference type="ARBA" id="ARBA00022801"/>
    </source>
</evidence>
<protein>
    <submittedName>
        <fullName evidence="5">G/T mismatch-specific thymine DNA glycosylase</fullName>
    </submittedName>
</protein>
<dbReference type="Proteomes" id="UP000515154">
    <property type="component" value="Linkage group LG29"/>
</dbReference>
<dbReference type="AlphaFoldDB" id="A0A7E6FT05"/>